<sequence length="300" mass="32403">MPDNTGPEHDQAASITDGKAQPDAVTESSRQPWLTQLHDVDIISVSGADSERFLQGQLSCNMSQLTDSHSLRAALCNLKGRVIADLRVLRLDQSILLMCSAGMADIVLTTLTKYSVFFKTSLQKVSDHYVVLGVAGADSESLLASCGVSCPQTQDACTQIGGGVVARIQEAPARFCCVLSDAHAELATTLSSRFASGSEEDWRLADITAGVAHIRPGQQELHTPQVLNYDLNGTIDFKKGCYTGQEVVARMYYRAEAKKRLRYISWPTSQVEPSGGDVIDSIERPSGQTHALAIMPVSTE</sequence>
<organism evidence="3 4">
    <name type="scientific">Pseudohongiella acticola</name>
    <dbReference type="NCBI Taxonomy" id="1524254"/>
    <lineage>
        <taxon>Bacteria</taxon>
        <taxon>Pseudomonadati</taxon>
        <taxon>Pseudomonadota</taxon>
        <taxon>Gammaproteobacteria</taxon>
        <taxon>Pseudomonadales</taxon>
        <taxon>Pseudohongiellaceae</taxon>
        <taxon>Pseudohongiella</taxon>
    </lineage>
</organism>
<feature type="domain" description="GCVT N-terminal" evidence="2">
    <location>
        <begin position="42"/>
        <end position="147"/>
    </location>
</feature>
<dbReference type="SUPFAM" id="SSF103025">
    <property type="entry name" value="Folate-binding domain"/>
    <property type="match status" value="1"/>
</dbReference>
<dbReference type="Gene3D" id="2.40.30.160">
    <property type="match status" value="1"/>
</dbReference>
<evidence type="ECO:0000256" key="1">
    <source>
        <dbReference type="SAM" id="MobiDB-lite"/>
    </source>
</evidence>
<gene>
    <name evidence="3" type="ORF">PHACT_01480</name>
</gene>
<dbReference type="NCBIfam" id="TIGR03317">
    <property type="entry name" value="ygfZ_signature"/>
    <property type="match status" value="1"/>
</dbReference>
<dbReference type="PANTHER" id="PTHR22602:SF0">
    <property type="entry name" value="TRANSFERASE CAF17, MITOCHONDRIAL-RELATED"/>
    <property type="match status" value="1"/>
</dbReference>
<dbReference type="RefSeq" id="WP_070115600.1">
    <property type="nucleotide sequence ID" value="NZ_CAXATG010000002.1"/>
</dbReference>
<dbReference type="AlphaFoldDB" id="A0A1E8CHR1"/>
<dbReference type="Gene3D" id="3.30.70.1630">
    <property type="match status" value="1"/>
</dbReference>
<proteinExistence type="predicted"/>
<protein>
    <recommendedName>
        <fullName evidence="2">GCVT N-terminal domain-containing protein</fullName>
    </recommendedName>
</protein>
<dbReference type="GO" id="GO:0016226">
    <property type="term" value="P:iron-sulfur cluster assembly"/>
    <property type="evidence" value="ECO:0007669"/>
    <property type="project" value="TreeGrafter"/>
</dbReference>
<dbReference type="EMBL" id="MASR01000001">
    <property type="protein sequence ID" value="OFE11976.1"/>
    <property type="molecule type" value="Genomic_DNA"/>
</dbReference>
<dbReference type="InterPro" id="IPR045179">
    <property type="entry name" value="YgfZ/GcvT"/>
</dbReference>
<evidence type="ECO:0000259" key="2">
    <source>
        <dbReference type="Pfam" id="PF01571"/>
    </source>
</evidence>
<name>A0A1E8CHR1_9GAMM</name>
<dbReference type="OrthoDB" id="9796287at2"/>
<dbReference type="InterPro" id="IPR006222">
    <property type="entry name" value="GCVT_N"/>
</dbReference>
<dbReference type="Pfam" id="PF01571">
    <property type="entry name" value="GCV_T"/>
    <property type="match status" value="1"/>
</dbReference>
<evidence type="ECO:0000313" key="3">
    <source>
        <dbReference type="EMBL" id="OFE11976.1"/>
    </source>
</evidence>
<dbReference type="STRING" id="1524254.PHACT_01480"/>
<dbReference type="Gene3D" id="3.30.70.1400">
    <property type="entry name" value="Aminomethyltransferase beta-barrel domains"/>
    <property type="match status" value="1"/>
</dbReference>
<keyword evidence="4" id="KW-1185">Reference proteome</keyword>
<comment type="caution">
    <text evidence="3">The sequence shown here is derived from an EMBL/GenBank/DDBJ whole genome shotgun (WGS) entry which is preliminary data.</text>
</comment>
<feature type="region of interest" description="Disordered" evidence="1">
    <location>
        <begin position="1"/>
        <end position="28"/>
    </location>
</feature>
<dbReference type="PANTHER" id="PTHR22602">
    <property type="entry name" value="TRANSFERASE CAF17, MITOCHONDRIAL-RELATED"/>
    <property type="match status" value="1"/>
</dbReference>
<feature type="compositionally biased region" description="Basic and acidic residues" evidence="1">
    <location>
        <begin position="1"/>
        <end position="11"/>
    </location>
</feature>
<dbReference type="Proteomes" id="UP000175669">
    <property type="component" value="Unassembled WGS sequence"/>
</dbReference>
<dbReference type="InterPro" id="IPR017703">
    <property type="entry name" value="YgfZ/GCV_T_CS"/>
</dbReference>
<accession>A0A1E8CHR1</accession>
<reference evidence="4" key="1">
    <citation type="submission" date="2016-07" db="EMBL/GenBank/DDBJ databases">
        <authorList>
            <person name="Florea S."/>
            <person name="Webb J.S."/>
            <person name="Jaromczyk J."/>
            <person name="Schardl C.L."/>
        </authorList>
    </citation>
    <scope>NUCLEOTIDE SEQUENCE [LARGE SCALE GENOMIC DNA]</scope>
    <source>
        <strain evidence="4">KCTC 42131</strain>
    </source>
</reference>
<evidence type="ECO:0000313" key="4">
    <source>
        <dbReference type="Proteomes" id="UP000175669"/>
    </source>
</evidence>